<gene>
    <name evidence="2" type="ORF">MNBD_IGNAVI01-2241</name>
</gene>
<dbReference type="GO" id="GO:0008965">
    <property type="term" value="F:phosphoenolpyruvate-protein phosphotransferase activity"/>
    <property type="evidence" value="ECO:0007669"/>
    <property type="project" value="UniProtKB-EC"/>
</dbReference>
<keyword evidence="2" id="KW-0670">Pyruvate</keyword>
<feature type="non-terminal residue" evidence="2">
    <location>
        <position position="1"/>
    </location>
</feature>
<feature type="domain" description="PEP-utilising enzyme C-terminal" evidence="1">
    <location>
        <begin position="1"/>
        <end position="232"/>
    </location>
</feature>
<name>A0A3B1CJ03_9ZZZZ</name>
<reference evidence="2" key="1">
    <citation type="submission" date="2018-06" db="EMBL/GenBank/DDBJ databases">
        <authorList>
            <person name="Zhirakovskaya E."/>
        </authorList>
    </citation>
    <scope>NUCLEOTIDE SEQUENCE</scope>
</reference>
<protein>
    <submittedName>
        <fullName evidence="2">Phosphoenolpyruvate-protein phosphotransferase of PTS system</fullName>
        <ecNumber evidence="2">2.7.3.9</ecNumber>
    </submittedName>
</protein>
<dbReference type="EC" id="2.7.3.9" evidence="2"/>
<dbReference type="Gene3D" id="3.20.20.60">
    <property type="entry name" value="Phosphoenolpyruvate-binding domains"/>
    <property type="match status" value="1"/>
</dbReference>
<dbReference type="SUPFAM" id="SSF51621">
    <property type="entry name" value="Phosphoenolpyruvate/pyruvate domain"/>
    <property type="match status" value="1"/>
</dbReference>
<dbReference type="InterPro" id="IPR050499">
    <property type="entry name" value="PEP-utilizing_PTS_enzyme"/>
</dbReference>
<dbReference type="EMBL" id="UOGD01000114">
    <property type="protein sequence ID" value="VAX18775.1"/>
    <property type="molecule type" value="Genomic_DNA"/>
</dbReference>
<accession>A0A3B1CJ03</accession>
<dbReference type="PRINTS" id="PR01736">
    <property type="entry name" value="PHPHTRNFRASE"/>
</dbReference>
<organism evidence="2">
    <name type="scientific">hydrothermal vent metagenome</name>
    <dbReference type="NCBI Taxonomy" id="652676"/>
    <lineage>
        <taxon>unclassified sequences</taxon>
        <taxon>metagenomes</taxon>
        <taxon>ecological metagenomes</taxon>
    </lineage>
</organism>
<dbReference type="PANTHER" id="PTHR46244">
    <property type="entry name" value="PHOSPHOENOLPYRUVATE-PROTEIN PHOSPHOTRANSFERASE"/>
    <property type="match status" value="1"/>
</dbReference>
<sequence length="274" mass="31090">PSEEQQTKVYTEFAEKLYPLPLTIRAFDIGGDKVLPVDVQEPNPMLGWRGIRFLLDNKELFRSQIKAVLRASKHKNVKFMIPMISSFSEIISANEIIQECKNELTEEKVIFDDHIEIGIMIEVPSAALLIKDFAAEVDFFSIGTNDLIQYMLAVDRGNDIVNNQYQEFHPAIIRTLDFIIKEADKAGTKVTLCGEMAADFRAIPLLVGLGLESLSVSGAVIPYAKSIIRNLDYSQINEFVAECLKCKTEYEIHEKVNKFYFSNFGDSSHEFYSK</sequence>
<evidence type="ECO:0000313" key="2">
    <source>
        <dbReference type="EMBL" id="VAX18775.1"/>
    </source>
</evidence>
<dbReference type="InterPro" id="IPR000121">
    <property type="entry name" value="PEP_util_C"/>
</dbReference>
<evidence type="ECO:0000259" key="1">
    <source>
        <dbReference type="Pfam" id="PF02896"/>
    </source>
</evidence>
<dbReference type="Pfam" id="PF02896">
    <property type="entry name" value="PEP-utilizers_C"/>
    <property type="match status" value="1"/>
</dbReference>
<dbReference type="AlphaFoldDB" id="A0A3B1CJ03"/>
<dbReference type="InterPro" id="IPR015813">
    <property type="entry name" value="Pyrv/PenolPyrv_kinase-like_dom"/>
</dbReference>
<dbReference type="PANTHER" id="PTHR46244:SF3">
    <property type="entry name" value="PHOSPHOENOLPYRUVATE-PROTEIN PHOSPHOTRANSFERASE"/>
    <property type="match status" value="1"/>
</dbReference>
<dbReference type="InterPro" id="IPR040442">
    <property type="entry name" value="Pyrv_kinase-like_dom_sf"/>
</dbReference>
<keyword evidence="2" id="KW-0808">Transferase</keyword>
<proteinExistence type="predicted"/>